<proteinExistence type="predicted"/>
<feature type="region of interest" description="Disordered" evidence="1">
    <location>
        <begin position="268"/>
        <end position="288"/>
    </location>
</feature>
<sequence length="377" mass="41883">MSHYSLYSSLQRRSWHDDLISDNICRETSPREHKAQHQSLSEANHDLSPGTPRGGKAEAEVGKQHPVCTEPQTCTFGSVAQQRTPHAQGTVQFEVDSDEDLRISVYRSIQNQCQPDTTASKQVLWGTETNEDDDDVKMDVDDDFEATGGVKDDIDALEGFLHVTTARVQELAKLHAKQVKRWSDAVSSIEAKLVDDQSTPETVIYEITRLKASLASAENMYSGVVNEVLSPILELEGTQKDFEDISQGSIVQCEGEIYDNQIVHSSSKRSIAHKSEGNPFPPRPFGRENLSLSSSLNSQIQQQDRGTWSVSDALANHDVSPANNLGSPLGPSSVLTLSESQQRSFFREIIFNPTRTVRTSLLGEFEDPVDLRYDMFA</sequence>
<name>A0AAD5VCP5_9APHY</name>
<keyword evidence="3" id="KW-1185">Reference proteome</keyword>
<protein>
    <submittedName>
        <fullName evidence="2">Uncharacterized protein</fullName>
    </submittedName>
</protein>
<dbReference type="AlphaFoldDB" id="A0AAD5VCP5"/>
<dbReference type="Proteomes" id="UP001212997">
    <property type="component" value="Unassembled WGS sequence"/>
</dbReference>
<dbReference type="EMBL" id="JANAWD010000019">
    <property type="protein sequence ID" value="KAJ3490964.1"/>
    <property type="molecule type" value="Genomic_DNA"/>
</dbReference>
<evidence type="ECO:0000313" key="2">
    <source>
        <dbReference type="EMBL" id="KAJ3490964.1"/>
    </source>
</evidence>
<feature type="region of interest" description="Disordered" evidence="1">
    <location>
        <begin position="28"/>
        <end position="60"/>
    </location>
</feature>
<evidence type="ECO:0000313" key="3">
    <source>
        <dbReference type="Proteomes" id="UP001212997"/>
    </source>
</evidence>
<comment type="caution">
    <text evidence="2">The sequence shown here is derived from an EMBL/GenBank/DDBJ whole genome shotgun (WGS) entry which is preliminary data.</text>
</comment>
<gene>
    <name evidence="2" type="ORF">NLI96_g1050</name>
</gene>
<accession>A0AAD5VCP5</accession>
<organism evidence="2 3">
    <name type="scientific">Meripilus lineatus</name>
    <dbReference type="NCBI Taxonomy" id="2056292"/>
    <lineage>
        <taxon>Eukaryota</taxon>
        <taxon>Fungi</taxon>
        <taxon>Dikarya</taxon>
        <taxon>Basidiomycota</taxon>
        <taxon>Agaricomycotina</taxon>
        <taxon>Agaricomycetes</taxon>
        <taxon>Polyporales</taxon>
        <taxon>Meripilaceae</taxon>
        <taxon>Meripilus</taxon>
    </lineage>
</organism>
<evidence type="ECO:0000256" key="1">
    <source>
        <dbReference type="SAM" id="MobiDB-lite"/>
    </source>
</evidence>
<reference evidence="2" key="1">
    <citation type="submission" date="2022-07" db="EMBL/GenBank/DDBJ databases">
        <title>Genome Sequence of Physisporinus lineatus.</title>
        <authorList>
            <person name="Buettner E."/>
        </authorList>
    </citation>
    <scope>NUCLEOTIDE SEQUENCE</scope>
    <source>
        <strain evidence="2">VT162</strain>
    </source>
</reference>